<proteinExistence type="predicted"/>
<name>A0A382J3G4_9ZZZZ</name>
<dbReference type="EMBL" id="UINC01071625">
    <property type="protein sequence ID" value="SVC06674.1"/>
    <property type="molecule type" value="Genomic_DNA"/>
</dbReference>
<accession>A0A382J3G4</accession>
<gene>
    <name evidence="1" type="ORF">METZ01_LOCUS259528</name>
</gene>
<evidence type="ECO:0008006" key="2">
    <source>
        <dbReference type="Google" id="ProtNLM"/>
    </source>
</evidence>
<organism evidence="1">
    <name type="scientific">marine metagenome</name>
    <dbReference type="NCBI Taxonomy" id="408172"/>
    <lineage>
        <taxon>unclassified sequences</taxon>
        <taxon>metagenomes</taxon>
        <taxon>ecological metagenomes</taxon>
    </lineage>
</organism>
<reference evidence="1" key="1">
    <citation type="submission" date="2018-05" db="EMBL/GenBank/DDBJ databases">
        <authorList>
            <person name="Lanie J.A."/>
            <person name="Ng W.-L."/>
            <person name="Kazmierczak K.M."/>
            <person name="Andrzejewski T.M."/>
            <person name="Davidsen T.M."/>
            <person name="Wayne K.J."/>
            <person name="Tettelin H."/>
            <person name="Glass J.I."/>
            <person name="Rusch D."/>
            <person name="Podicherti R."/>
            <person name="Tsui H.-C.T."/>
            <person name="Winkler M.E."/>
        </authorList>
    </citation>
    <scope>NUCLEOTIDE SEQUENCE</scope>
</reference>
<protein>
    <recommendedName>
        <fullName evidence="2">LarA-like N-terminal domain-containing protein</fullName>
    </recommendedName>
</protein>
<feature type="non-terminal residue" evidence="1">
    <location>
        <position position="86"/>
    </location>
</feature>
<evidence type="ECO:0000313" key="1">
    <source>
        <dbReference type="EMBL" id="SVC06674.1"/>
    </source>
</evidence>
<dbReference type="Gene3D" id="3.40.50.11440">
    <property type="match status" value="1"/>
</dbReference>
<sequence>MLLPKMIRVKQKFPTDVVEDIRSAVFTELDQLDMDSIVKPGDTVAVGAGSRGIANIDVAIKSVVDYLKGIGSKPFVFPAMGSHGGA</sequence>
<dbReference type="AlphaFoldDB" id="A0A382J3G4"/>